<name>A7ITN7_PBCVM</name>
<dbReference type="EMBL" id="DQ491001">
    <property type="protein sequence ID" value="ABT13711.1"/>
    <property type="molecule type" value="Genomic_DNA"/>
</dbReference>
<organism evidence="1 2">
    <name type="scientific">Paramecium bursaria Chlorella virus MT325</name>
    <name type="common">PBCV-MT325</name>
    <dbReference type="NCBI Taxonomy" id="346932"/>
    <lineage>
        <taxon>Viruses</taxon>
        <taxon>Varidnaviria</taxon>
        <taxon>Bamfordvirae</taxon>
        <taxon>Nucleocytoviricota</taxon>
        <taxon>Megaviricetes</taxon>
        <taxon>Algavirales</taxon>
        <taxon>Phycodnaviridae</taxon>
        <taxon>Chlorovirus</taxon>
        <taxon>Chlorovirus conductrix</taxon>
        <taxon>Paramecium bursaria Chlorella virus A1</taxon>
    </lineage>
</organism>
<evidence type="ECO:0000313" key="1">
    <source>
        <dbReference type="EMBL" id="ABT13711.1"/>
    </source>
</evidence>
<reference evidence="1 2" key="1">
    <citation type="journal article" date="2007" name="Virology">
        <title>Sequence and annotation of the 314-kb MT325 and the 321-kb FR483 viruses that infect Chlorella Pbi.</title>
        <authorList>
            <person name="Fitzgerald L.A."/>
            <person name="Graves M.V."/>
            <person name="Li X."/>
            <person name="Feldblyum T."/>
            <person name="Hartigan J."/>
            <person name="Van Etten J.L."/>
        </authorList>
    </citation>
    <scope>NUCLEOTIDE SEQUENCE [LARGE SCALE GENOMIC DNA]</scope>
    <source>
        <strain evidence="1 2">MT325</strain>
    </source>
</reference>
<dbReference type="Proteomes" id="UP000246715">
    <property type="component" value="Segment"/>
</dbReference>
<sequence length="113" mass="12140">MLLASGAVPYEPAVSTVKAPLAPTLPSPFTVNTCAAPSLVAQSMKLNILLDALVVRRLTMSEENDAPVECKFIKLNVFKDTFDRMVPVFAALHLMAPLVPSSTLILDVLSTFP</sequence>
<protein>
    <submittedName>
        <fullName evidence="1">Uncharacterized protein m157L</fullName>
    </submittedName>
</protein>
<evidence type="ECO:0000313" key="2">
    <source>
        <dbReference type="Proteomes" id="UP000246715"/>
    </source>
</evidence>
<accession>A7ITN7</accession>
<gene>
    <name evidence="1" type="primary">m157L</name>
    <name evidence="1" type="ORF">MT325_m157L</name>
</gene>
<proteinExistence type="predicted"/>
<organismHost>
    <name type="scientific">Paramecium bursaria</name>
    <dbReference type="NCBI Taxonomy" id="74790"/>
</organismHost>